<name>A0A9N8YXM1_9GLOM</name>
<proteinExistence type="predicted"/>
<accession>A0A9N8YXM1</accession>
<evidence type="ECO:0000313" key="1">
    <source>
        <dbReference type="EMBL" id="CAG8452970.1"/>
    </source>
</evidence>
<sequence length="192" mass="21993">MPNWPPPNPEIQHLLHKLSNGSVGHLLGPLWQAFDPIKTDDKKPKACSGIPTRNDIVTKFDNGMTAVLQQSLFDKQSIHFMPTDISDEAEYIKGSVKRFISRIESNHAHEDELEQKSAERWIKEYIKDLCNALKKDEAIISHLWKDAIIHAEGIYSSIGRRDRNIDYTTNNDYLNALDKITDSTQSKLSIYF</sequence>
<dbReference type="EMBL" id="CAJVQA010000058">
    <property type="protein sequence ID" value="CAG8452970.1"/>
    <property type="molecule type" value="Genomic_DNA"/>
</dbReference>
<dbReference type="OrthoDB" id="2393851at2759"/>
<comment type="caution">
    <text evidence="1">The sequence shown here is derived from an EMBL/GenBank/DDBJ whole genome shotgun (WGS) entry which is preliminary data.</text>
</comment>
<keyword evidence="2" id="KW-1185">Reference proteome</keyword>
<dbReference type="AlphaFoldDB" id="A0A9N8YXM1"/>
<dbReference type="Proteomes" id="UP000789759">
    <property type="component" value="Unassembled WGS sequence"/>
</dbReference>
<reference evidence="1" key="1">
    <citation type="submission" date="2021-06" db="EMBL/GenBank/DDBJ databases">
        <authorList>
            <person name="Kallberg Y."/>
            <person name="Tangrot J."/>
            <person name="Rosling A."/>
        </authorList>
    </citation>
    <scope>NUCLEOTIDE SEQUENCE</scope>
    <source>
        <strain evidence="1">FL966</strain>
    </source>
</reference>
<gene>
    <name evidence="1" type="ORF">CPELLU_LOCUS241</name>
</gene>
<evidence type="ECO:0000313" key="2">
    <source>
        <dbReference type="Proteomes" id="UP000789759"/>
    </source>
</evidence>
<organism evidence="1 2">
    <name type="scientific">Cetraspora pellucida</name>
    <dbReference type="NCBI Taxonomy" id="1433469"/>
    <lineage>
        <taxon>Eukaryota</taxon>
        <taxon>Fungi</taxon>
        <taxon>Fungi incertae sedis</taxon>
        <taxon>Mucoromycota</taxon>
        <taxon>Glomeromycotina</taxon>
        <taxon>Glomeromycetes</taxon>
        <taxon>Diversisporales</taxon>
        <taxon>Gigasporaceae</taxon>
        <taxon>Cetraspora</taxon>
    </lineage>
</organism>
<protein>
    <submittedName>
        <fullName evidence="1">14747_t:CDS:1</fullName>
    </submittedName>
</protein>